<sequence>MPNCVTITLLGALNMPPLSTPKHNIVDDHFVLHVEKDAIFEDLRALSLLEEESDTEVGKYCTVPFCEPV</sequence>
<evidence type="ECO:0000313" key="2">
    <source>
        <dbReference type="EMBL" id="KAJ8759027.1"/>
    </source>
</evidence>
<dbReference type="Proteomes" id="UP001159364">
    <property type="component" value="Linkage Group LG07"/>
</dbReference>
<gene>
    <name evidence="1" type="ORF">K2173_003204</name>
    <name evidence="2" type="ORF">K2173_003265</name>
</gene>
<accession>A0AAV8SWY4</accession>
<evidence type="ECO:0000313" key="3">
    <source>
        <dbReference type="Proteomes" id="UP001159364"/>
    </source>
</evidence>
<dbReference type="EMBL" id="JAIWQS010000007">
    <property type="protein sequence ID" value="KAJ8758966.1"/>
    <property type="molecule type" value="Genomic_DNA"/>
</dbReference>
<name>A0AAV8SWY4_9ROSI</name>
<proteinExistence type="predicted"/>
<reference evidence="1 3" key="1">
    <citation type="submission" date="2021-09" db="EMBL/GenBank/DDBJ databases">
        <title>Genomic insights and catalytic innovation underlie evolution of tropane alkaloids biosynthesis.</title>
        <authorList>
            <person name="Wang Y.-J."/>
            <person name="Tian T."/>
            <person name="Huang J.-P."/>
            <person name="Huang S.-X."/>
        </authorList>
    </citation>
    <scope>NUCLEOTIDE SEQUENCE [LARGE SCALE GENOMIC DNA]</scope>
    <source>
        <strain evidence="1">KIB-2018</strain>
        <tissue evidence="1">Leaf</tissue>
    </source>
</reference>
<dbReference type="EMBL" id="JAIWQS010000007">
    <property type="protein sequence ID" value="KAJ8759027.1"/>
    <property type="molecule type" value="Genomic_DNA"/>
</dbReference>
<keyword evidence="3" id="KW-1185">Reference proteome</keyword>
<protein>
    <submittedName>
        <fullName evidence="1">Uncharacterized protein</fullName>
    </submittedName>
</protein>
<comment type="caution">
    <text evidence="1">The sequence shown here is derived from an EMBL/GenBank/DDBJ whole genome shotgun (WGS) entry which is preliminary data.</text>
</comment>
<dbReference type="AlphaFoldDB" id="A0AAV8SWY4"/>
<organism evidence="1 3">
    <name type="scientific">Erythroxylum novogranatense</name>
    <dbReference type="NCBI Taxonomy" id="1862640"/>
    <lineage>
        <taxon>Eukaryota</taxon>
        <taxon>Viridiplantae</taxon>
        <taxon>Streptophyta</taxon>
        <taxon>Embryophyta</taxon>
        <taxon>Tracheophyta</taxon>
        <taxon>Spermatophyta</taxon>
        <taxon>Magnoliopsida</taxon>
        <taxon>eudicotyledons</taxon>
        <taxon>Gunneridae</taxon>
        <taxon>Pentapetalae</taxon>
        <taxon>rosids</taxon>
        <taxon>fabids</taxon>
        <taxon>Malpighiales</taxon>
        <taxon>Erythroxylaceae</taxon>
        <taxon>Erythroxylum</taxon>
    </lineage>
</organism>
<evidence type="ECO:0000313" key="1">
    <source>
        <dbReference type="EMBL" id="KAJ8758966.1"/>
    </source>
</evidence>